<name>A0A165YLD6_9AGAM</name>
<accession>A0A165YLD6</accession>
<evidence type="ECO:0000313" key="1">
    <source>
        <dbReference type="EMBL" id="KZP09684.1"/>
    </source>
</evidence>
<reference evidence="1 2" key="1">
    <citation type="journal article" date="2016" name="Mol. Biol. Evol.">
        <title>Comparative Genomics of Early-Diverging Mushroom-Forming Fungi Provides Insights into the Origins of Lignocellulose Decay Capabilities.</title>
        <authorList>
            <person name="Nagy L.G."/>
            <person name="Riley R."/>
            <person name="Tritt A."/>
            <person name="Adam C."/>
            <person name="Daum C."/>
            <person name="Floudas D."/>
            <person name="Sun H."/>
            <person name="Yadav J.S."/>
            <person name="Pangilinan J."/>
            <person name="Larsson K.H."/>
            <person name="Matsuura K."/>
            <person name="Barry K."/>
            <person name="Labutti K."/>
            <person name="Kuo R."/>
            <person name="Ohm R.A."/>
            <person name="Bhattacharya S.S."/>
            <person name="Shirouzu T."/>
            <person name="Yoshinaga Y."/>
            <person name="Martin F.M."/>
            <person name="Grigoriev I.V."/>
            <person name="Hibbett D.S."/>
        </authorList>
    </citation>
    <scope>NUCLEOTIDE SEQUENCE [LARGE SCALE GENOMIC DNA]</scope>
    <source>
        <strain evidence="1 2">CBS 109695</strain>
    </source>
</reference>
<gene>
    <name evidence="1" type="ORF">FIBSPDRAFT_900290</name>
</gene>
<dbReference type="OrthoDB" id="2624269at2759"/>
<protein>
    <submittedName>
        <fullName evidence="1">Uncharacterized protein</fullName>
    </submittedName>
</protein>
<evidence type="ECO:0000313" key="2">
    <source>
        <dbReference type="Proteomes" id="UP000076532"/>
    </source>
</evidence>
<dbReference type="EMBL" id="KV417694">
    <property type="protein sequence ID" value="KZP09684.1"/>
    <property type="molecule type" value="Genomic_DNA"/>
</dbReference>
<organism evidence="1 2">
    <name type="scientific">Athelia psychrophila</name>
    <dbReference type="NCBI Taxonomy" id="1759441"/>
    <lineage>
        <taxon>Eukaryota</taxon>
        <taxon>Fungi</taxon>
        <taxon>Dikarya</taxon>
        <taxon>Basidiomycota</taxon>
        <taxon>Agaricomycotina</taxon>
        <taxon>Agaricomycetes</taxon>
        <taxon>Agaricomycetidae</taxon>
        <taxon>Atheliales</taxon>
        <taxon>Atheliaceae</taxon>
        <taxon>Athelia</taxon>
    </lineage>
</organism>
<keyword evidence="2" id="KW-1185">Reference proteome</keyword>
<sequence>MAATLYTVHISRPDIFQGNNVKRVPLGPYDIYVKERKIKVKNIESSLQRTAGVQLQIILANPKITALPLLVGVPTIQGPGQSVTEISPILLNQDHIKAECFIRQFAEFQSGHPGFVVHSMIGLVTVIVMQTQYIVSNLAVNGIATDAANGYWQDHKVLLLISSVYGFT</sequence>
<dbReference type="AlphaFoldDB" id="A0A165YLD6"/>
<proteinExistence type="predicted"/>
<dbReference type="Proteomes" id="UP000076532">
    <property type="component" value="Unassembled WGS sequence"/>
</dbReference>
<dbReference type="STRING" id="436010.A0A165YLD6"/>